<dbReference type="eggNOG" id="KOG1059">
    <property type="taxonomic scope" value="Eukaryota"/>
</dbReference>
<dbReference type="OMA" id="XLISISS"/>
<dbReference type="GO" id="GO:0006623">
    <property type="term" value="P:protein targeting to vacuole"/>
    <property type="evidence" value="ECO:0007669"/>
    <property type="project" value="TreeGrafter"/>
</dbReference>
<dbReference type="GO" id="GO:0030123">
    <property type="term" value="C:AP-3 adaptor complex"/>
    <property type="evidence" value="ECO:0007669"/>
    <property type="project" value="InterPro"/>
</dbReference>
<dbReference type="InterPro" id="IPR017105">
    <property type="entry name" value="AP3_complex_dsu"/>
</dbReference>
<name>K0S004_THAOC</name>
<evidence type="ECO:0000313" key="8">
    <source>
        <dbReference type="Proteomes" id="UP000266841"/>
    </source>
</evidence>
<evidence type="ECO:0000313" key="7">
    <source>
        <dbReference type="EMBL" id="EJK59438.1"/>
    </source>
</evidence>
<dbReference type="OrthoDB" id="10264595at2759"/>
<evidence type="ECO:0008006" key="9">
    <source>
        <dbReference type="Google" id="ProtNLM"/>
    </source>
</evidence>
<keyword evidence="3" id="KW-0813">Transport</keyword>
<evidence type="ECO:0000256" key="4">
    <source>
        <dbReference type="ARBA" id="ARBA00022737"/>
    </source>
</evidence>
<gene>
    <name evidence="7" type="ORF">THAOC_20342</name>
</gene>
<dbReference type="EMBL" id="AGNL01022909">
    <property type="protein sequence ID" value="EJK59438.1"/>
    <property type="molecule type" value="Genomic_DNA"/>
</dbReference>
<reference evidence="7 8" key="1">
    <citation type="journal article" date="2012" name="Genome Biol.">
        <title>Genome and low-iron response of an oceanic diatom adapted to chronic iron limitation.</title>
        <authorList>
            <person name="Lommer M."/>
            <person name="Specht M."/>
            <person name="Roy A.S."/>
            <person name="Kraemer L."/>
            <person name="Andreson R."/>
            <person name="Gutowska M.A."/>
            <person name="Wolf J."/>
            <person name="Bergner S.V."/>
            <person name="Schilhabel M.B."/>
            <person name="Klostermeier U.C."/>
            <person name="Beiko R.G."/>
            <person name="Rosenstiel P."/>
            <person name="Hippler M."/>
            <person name="Laroche J."/>
        </authorList>
    </citation>
    <scope>NUCLEOTIDE SEQUENCE [LARGE SCALE GENOMIC DNA]</scope>
    <source>
        <strain evidence="7 8">CCMP1005</strain>
    </source>
</reference>
<dbReference type="GO" id="GO:0010008">
    <property type="term" value="C:endosome membrane"/>
    <property type="evidence" value="ECO:0007669"/>
    <property type="project" value="TreeGrafter"/>
</dbReference>
<evidence type="ECO:0000256" key="1">
    <source>
        <dbReference type="ARBA" id="ARBA00004308"/>
    </source>
</evidence>
<evidence type="ECO:0000256" key="2">
    <source>
        <dbReference type="ARBA" id="ARBA00006613"/>
    </source>
</evidence>
<dbReference type="Gene3D" id="1.25.10.10">
    <property type="entry name" value="Leucine-rich Repeat Variant"/>
    <property type="match status" value="1"/>
</dbReference>
<sequence>MQGLLRFMTTRRNLVDLVTQLLGHVEAASGQYRTDLVEEIIKLCSGSKYELIADFDWYFDVLVILAGVRGLEEGQGDAIAGQWTDVAWRVLPVRAYAVRRSLEVLVCRGP</sequence>
<evidence type="ECO:0000256" key="5">
    <source>
        <dbReference type="ARBA" id="ARBA00022927"/>
    </source>
</evidence>
<dbReference type="Proteomes" id="UP000266841">
    <property type="component" value="Unassembled WGS sequence"/>
</dbReference>
<protein>
    <recommendedName>
        <fullName evidence="9">AP-3 complex subunit delta</fullName>
    </recommendedName>
</protein>
<organism evidence="7 8">
    <name type="scientific">Thalassiosira oceanica</name>
    <name type="common">Marine diatom</name>
    <dbReference type="NCBI Taxonomy" id="159749"/>
    <lineage>
        <taxon>Eukaryota</taxon>
        <taxon>Sar</taxon>
        <taxon>Stramenopiles</taxon>
        <taxon>Ochrophyta</taxon>
        <taxon>Bacillariophyta</taxon>
        <taxon>Coscinodiscophyceae</taxon>
        <taxon>Thalassiosirophycidae</taxon>
        <taxon>Thalassiosirales</taxon>
        <taxon>Thalassiosiraceae</taxon>
        <taxon>Thalassiosira</taxon>
    </lineage>
</organism>
<dbReference type="AlphaFoldDB" id="K0S004"/>
<comment type="caution">
    <text evidence="7">The sequence shown here is derived from an EMBL/GenBank/DDBJ whole genome shotgun (WGS) entry which is preliminary data.</text>
</comment>
<comment type="subcellular location">
    <subcellularLocation>
        <location evidence="1">Endomembrane system</location>
    </subcellularLocation>
</comment>
<comment type="similarity">
    <text evidence="2">Belongs to the adaptor complexes large subunit family.</text>
</comment>
<dbReference type="PANTHER" id="PTHR22781">
    <property type="entry name" value="DELTA ADAPTIN-RELATED"/>
    <property type="match status" value="1"/>
</dbReference>
<dbReference type="InterPro" id="IPR011989">
    <property type="entry name" value="ARM-like"/>
</dbReference>
<keyword evidence="4" id="KW-0677">Repeat</keyword>
<dbReference type="PANTHER" id="PTHR22781:SF12">
    <property type="entry name" value="AP-3 COMPLEX SUBUNIT DELTA-1"/>
    <property type="match status" value="1"/>
</dbReference>
<dbReference type="GO" id="GO:0006896">
    <property type="term" value="P:Golgi to vacuole transport"/>
    <property type="evidence" value="ECO:0007669"/>
    <property type="project" value="TreeGrafter"/>
</dbReference>
<keyword evidence="8" id="KW-1185">Reference proteome</keyword>
<accession>K0S004</accession>
<evidence type="ECO:0000256" key="3">
    <source>
        <dbReference type="ARBA" id="ARBA00022448"/>
    </source>
</evidence>
<evidence type="ECO:0000256" key="6">
    <source>
        <dbReference type="ARBA" id="ARBA00023136"/>
    </source>
</evidence>
<feature type="non-terminal residue" evidence="7">
    <location>
        <position position="110"/>
    </location>
</feature>
<keyword evidence="6" id="KW-0472">Membrane</keyword>
<proteinExistence type="inferred from homology"/>
<keyword evidence="5" id="KW-0653">Protein transport</keyword>